<name>A0ABD3GNE8_9MARC</name>
<dbReference type="AlphaFoldDB" id="A0ABD3GNE8"/>
<reference evidence="3 4" key="1">
    <citation type="submission" date="2024-09" db="EMBL/GenBank/DDBJ databases">
        <title>Chromosome-scale assembly of Riccia sorocarpa.</title>
        <authorList>
            <person name="Paukszto L."/>
        </authorList>
    </citation>
    <scope>NUCLEOTIDE SEQUENCE [LARGE SCALE GENOMIC DNA]</scope>
    <source>
        <strain evidence="3">LP-2024</strain>
        <tissue evidence="3">Aerial parts of the thallus</tissue>
    </source>
</reference>
<proteinExistence type="predicted"/>
<dbReference type="InterPro" id="IPR058778">
    <property type="entry name" value="HTH_FAR1-11-like"/>
</dbReference>
<evidence type="ECO:0000259" key="2">
    <source>
        <dbReference type="Pfam" id="PF26175"/>
    </source>
</evidence>
<evidence type="ECO:0000313" key="3">
    <source>
        <dbReference type="EMBL" id="KAL3680745.1"/>
    </source>
</evidence>
<accession>A0ABD3GNE8</accession>
<feature type="domain" description="FAR1-related sequence 11-like HTH-like" evidence="2">
    <location>
        <begin position="43"/>
        <end position="89"/>
    </location>
</feature>
<feature type="domain" description="MULE transposase" evidence="1">
    <location>
        <begin position="152"/>
        <end position="245"/>
    </location>
</feature>
<comment type="caution">
    <text evidence="3">The sequence shown here is derived from an EMBL/GenBank/DDBJ whole genome shotgun (WGS) entry which is preliminary data.</text>
</comment>
<dbReference type="Pfam" id="PF10551">
    <property type="entry name" value="MULE"/>
    <property type="match status" value="1"/>
</dbReference>
<dbReference type="EMBL" id="JBJQOH010000007">
    <property type="protein sequence ID" value="KAL3680745.1"/>
    <property type="molecule type" value="Genomic_DNA"/>
</dbReference>
<dbReference type="PANTHER" id="PTHR47718:SF9">
    <property type="entry name" value="PROTEIN FAR1-RELATED SEQUENCE"/>
    <property type="match status" value="1"/>
</dbReference>
<evidence type="ECO:0008006" key="5">
    <source>
        <dbReference type="Google" id="ProtNLM"/>
    </source>
</evidence>
<organism evidence="3 4">
    <name type="scientific">Riccia sorocarpa</name>
    <dbReference type="NCBI Taxonomy" id="122646"/>
    <lineage>
        <taxon>Eukaryota</taxon>
        <taxon>Viridiplantae</taxon>
        <taxon>Streptophyta</taxon>
        <taxon>Embryophyta</taxon>
        <taxon>Marchantiophyta</taxon>
        <taxon>Marchantiopsida</taxon>
        <taxon>Marchantiidae</taxon>
        <taxon>Marchantiales</taxon>
        <taxon>Ricciaceae</taxon>
        <taxon>Riccia</taxon>
    </lineage>
</organism>
<dbReference type="InterPro" id="IPR018289">
    <property type="entry name" value="MULE_transposase_dom"/>
</dbReference>
<evidence type="ECO:0000259" key="1">
    <source>
        <dbReference type="Pfam" id="PF10551"/>
    </source>
</evidence>
<gene>
    <name evidence="3" type="ORF">R1sor_023701</name>
</gene>
<sequence>MIRIVREVKGESEEWIVKQHVKEHNHTLLSEEELSLLAAFRYICPEDGERIKLLKRAGLRISDILNVLRLERGEALTFNSRDVRNFLSKELVGVGEQGRNQDIAELLKCLKEKSERDSKFFYDFTVDEDGRLENILWIPGSARQMAEVFADIVVFDTTYRLNRYSMPFGCFAAVNNHGQTVLLGDTLMRNETSESFRWIFRTWSRAIGRAPDCMLTDQDRAMKDAICSELPNCKHALCLCHITQKFSSWFSIKLGDRFPDFLKDFFSMLEVETAAEFEAVWFIIMERYLLSEDKHIKELFTLRESWCPVYLRSYFFAGMASTQQSESLNPLMDFFMSAQTQLHEFIDAFDRVVGSRLEAEMTAKVWDKLGTFRSVTSTKFEEQAYTTFTGYAFNLFREQLVLSLQYVVHVYWYIMSSCSSSFVHFNITELPERYFPRRWCRDVSSSLVEPVKKPVARPVSEDEIWKQDFLSKLRSIAQRGASSPSLRGQLEADLGSMYEHAFGTSNGEHQKEFPPVRGKRLLLSPSNLPAASDSLSADTLYEI</sequence>
<dbReference type="Proteomes" id="UP001633002">
    <property type="component" value="Unassembled WGS sequence"/>
</dbReference>
<dbReference type="PANTHER" id="PTHR47718">
    <property type="entry name" value="OS01G0519700 PROTEIN"/>
    <property type="match status" value="1"/>
</dbReference>
<keyword evidence="4" id="KW-1185">Reference proteome</keyword>
<protein>
    <recommendedName>
        <fullName evidence="5">Protein FAR1-RELATED SEQUENCE</fullName>
    </recommendedName>
</protein>
<evidence type="ECO:0000313" key="4">
    <source>
        <dbReference type="Proteomes" id="UP001633002"/>
    </source>
</evidence>
<dbReference type="Pfam" id="PF26175">
    <property type="entry name" value="HTH_FAR1"/>
    <property type="match status" value="1"/>
</dbReference>